<feature type="compositionally biased region" description="Basic residues" evidence="1">
    <location>
        <begin position="62"/>
        <end position="71"/>
    </location>
</feature>
<accession>A0A0F7SX11</accession>
<reference evidence="2" key="1">
    <citation type="submission" date="2014-08" db="EMBL/GenBank/DDBJ databases">
        <authorList>
            <person name="Sharma Rahul"/>
            <person name="Thines Marco"/>
        </authorList>
    </citation>
    <scope>NUCLEOTIDE SEQUENCE</scope>
</reference>
<dbReference type="AlphaFoldDB" id="A0A0F7SX11"/>
<organism evidence="2">
    <name type="scientific">Phaffia rhodozyma</name>
    <name type="common">Yeast</name>
    <name type="synonym">Xanthophyllomyces dendrorhous</name>
    <dbReference type="NCBI Taxonomy" id="264483"/>
    <lineage>
        <taxon>Eukaryota</taxon>
        <taxon>Fungi</taxon>
        <taxon>Dikarya</taxon>
        <taxon>Basidiomycota</taxon>
        <taxon>Agaricomycotina</taxon>
        <taxon>Tremellomycetes</taxon>
        <taxon>Cystofilobasidiales</taxon>
        <taxon>Mrakiaceae</taxon>
        <taxon>Phaffia</taxon>
    </lineage>
</organism>
<feature type="region of interest" description="Disordered" evidence="1">
    <location>
        <begin position="51"/>
        <end position="91"/>
    </location>
</feature>
<proteinExistence type="predicted"/>
<evidence type="ECO:0000313" key="2">
    <source>
        <dbReference type="EMBL" id="CED84673.1"/>
    </source>
</evidence>
<dbReference type="EMBL" id="LN483166">
    <property type="protein sequence ID" value="CED84673.1"/>
    <property type="molecule type" value="Genomic_DNA"/>
</dbReference>
<protein>
    <submittedName>
        <fullName evidence="2">Uncharacterized protein</fullName>
    </submittedName>
</protein>
<evidence type="ECO:0000256" key="1">
    <source>
        <dbReference type="SAM" id="MobiDB-lite"/>
    </source>
</evidence>
<name>A0A0F7SX11_PHARH</name>
<sequence length="91" mass="10858">MKTAKDVCVCAFWFGLVVDRGTRKGGQDLFEVFPAFHQFVLTIQWLLRKRRTKNRDRENRSDKRKREKHSHLPFEFHSILPLGSESKRREG</sequence>